<evidence type="ECO:0000259" key="5">
    <source>
        <dbReference type="PROSITE" id="PS50010"/>
    </source>
</evidence>
<evidence type="ECO:0000313" key="8">
    <source>
        <dbReference type="Proteomes" id="UP001150569"/>
    </source>
</evidence>
<dbReference type="SUPFAM" id="SSF48065">
    <property type="entry name" value="DBL homology domain (DH-domain)"/>
    <property type="match status" value="1"/>
</dbReference>
<feature type="domain" description="CNH" evidence="6">
    <location>
        <begin position="1008"/>
        <end position="1304"/>
    </location>
</feature>
<keyword evidence="8" id="KW-1185">Reference proteome</keyword>
<dbReference type="PROSITE" id="PS50003">
    <property type="entry name" value="PH_DOMAIN"/>
    <property type="match status" value="1"/>
</dbReference>
<feature type="compositionally biased region" description="Polar residues" evidence="3">
    <location>
        <begin position="36"/>
        <end position="48"/>
    </location>
</feature>
<dbReference type="Pfam" id="PF00621">
    <property type="entry name" value="RhoGEF"/>
    <property type="match status" value="1"/>
</dbReference>
<feature type="region of interest" description="Disordered" evidence="3">
    <location>
        <begin position="29"/>
        <end position="246"/>
    </location>
</feature>
<dbReference type="SUPFAM" id="SSF50729">
    <property type="entry name" value="PH domain-like"/>
    <property type="match status" value="1"/>
</dbReference>
<dbReference type="Gene3D" id="1.20.900.10">
    <property type="entry name" value="Dbl homology (DH) domain"/>
    <property type="match status" value="1"/>
</dbReference>
<dbReference type="InterPro" id="IPR041675">
    <property type="entry name" value="PH_5"/>
</dbReference>
<dbReference type="Pfam" id="PF00780">
    <property type="entry name" value="CNH"/>
    <property type="match status" value="1"/>
</dbReference>
<dbReference type="CDD" id="cd00160">
    <property type="entry name" value="RhoGEF"/>
    <property type="match status" value="1"/>
</dbReference>
<evidence type="ECO:0000259" key="6">
    <source>
        <dbReference type="PROSITE" id="PS50219"/>
    </source>
</evidence>
<evidence type="ECO:0000313" key="7">
    <source>
        <dbReference type="EMBL" id="KAJ1927152.1"/>
    </source>
</evidence>
<accession>A0A9W8AG28</accession>
<protein>
    <submittedName>
        <fullName evidence="7">RHO1 GDP-GTP exchange protein 2</fullName>
    </submittedName>
</protein>
<dbReference type="Pfam" id="PF00610">
    <property type="entry name" value="DEP"/>
    <property type="match status" value="1"/>
</dbReference>
<dbReference type="EMBL" id="JANBPT010000131">
    <property type="protein sequence ID" value="KAJ1927152.1"/>
    <property type="molecule type" value="Genomic_DNA"/>
</dbReference>
<name>A0A9W8AG28_9FUNG</name>
<dbReference type="Proteomes" id="UP001150569">
    <property type="component" value="Unassembled WGS sequence"/>
</dbReference>
<feature type="compositionally biased region" description="Polar residues" evidence="3">
    <location>
        <begin position="298"/>
        <end position="311"/>
    </location>
</feature>
<organism evidence="7 8">
    <name type="scientific">Tieghemiomyces parasiticus</name>
    <dbReference type="NCBI Taxonomy" id="78921"/>
    <lineage>
        <taxon>Eukaryota</taxon>
        <taxon>Fungi</taxon>
        <taxon>Fungi incertae sedis</taxon>
        <taxon>Zoopagomycota</taxon>
        <taxon>Kickxellomycotina</taxon>
        <taxon>Dimargaritomycetes</taxon>
        <taxon>Dimargaritales</taxon>
        <taxon>Dimargaritaceae</taxon>
        <taxon>Tieghemiomyces</taxon>
    </lineage>
</organism>
<dbReference type="GO" id="GO:0035556">
    <property type="term" value="P:intracellular signal transduction"/>
    <property type="evidence" value="ECO:0007669"/>
    <property type="project" value="InterPro"/>
</dbReference>
<dbReference type="SMART" id="SM00233">
    <property type="entry name" value="PH"/>
    <property type="match status" value="1"/>
</dbReference>
<proteinExistence type="predicted"/>
<reference evidence="7" key="1">
    <citation type="submission" date="2022-07" db="EMBL/GenBank/DDBJ databases">
        <title>Phylogenomic reconstructions and comparative analyses of Kickxellomycotina fungi.</title>
        <authorList>
            <person name="Reynolds N.K."/>
            <person name="Stajich J.E."/>
            <person name="Barry K."/>
            <person name="Grigoriev I.V."/>
            <person name="Crous P."/>
            <person name="Smith M.E."/>
        </authorList>
    </citation>
    <scope>NUCLEOTIDE SEQUENCE</scope>
    <source>
        <strain evidence="7">RSA 861</strain>
    </source>
</reference>
<dbReference type="PANTHER" id="PTHR46572">
    <property type="entry name" value="RHO1 GDP-GTP EXCHANGE PROTEIN 1-RELATED"/>
    <property type="match status" value="1"/>
</dbReference>
<dbReference type="InterPro" id="IPR036390">
    <property type="entry name" value="WH_DNA-bd_sf"/>
</dbReference>
<dbReference type="InterPro" id="IPR000219">
    <property type="entry name" value="DH_dom"/>
</dbReference>
<feature type="compositionally biased region" description="Polar residues" evidence="3">
    <location>
        <begin position="87"/>
        <end position="99"/>
    </location>
</feature>
<dbReference type="SUPFAM" id="SSF46785">
    <property type="entry name" value="Winged helix' DNA-binding domain"/>
    <property type="match status" value="1"/>
</dbReference>
<feature type="domain" description="PH" evidence="4">
    <location>
        <begin position="819"/>
        <end position="986"/>
    </location>
</feature>
<evidence type="ECO:0000256" key="1">
    <source>
        <dbReference type="ARBA" id="ARBA00022553"/>
    </source>
</evidence>
<feature type="compositionally biased region" description="Basic and acidic residues" evidence="3">
    <location>
        <begin position="181"/>
        <end position="193"/>
    </location>
</feature>
<evidence type="ECO:0000256" key="3">
    <source>
        <dbReference type="SAM" id="MobiDB-lite"/>
    </source>
</evidence>
<dbReference type="Gene3D" id="2.30.29.30">
    <property type="entry name" value="Pleckstrin-homology domain (PH domain)/Phosphotyrosine-binding domain (PTB)"/>
    <property type="match status" value="1"/>
</dbReference>
<dbReference type="PROSITE" id="PS50219">
    <property type="entry name" value="CNH"/>
    <property type="match status" value="1"/>
</dbReference>
<dbReference type="SMART" id="SM00049">
    <property type="entry name" value="DEP"/>
    <property type="match status" value="1"/>
</dbReference>
<dbReference type="InterPro" id="IPR036388">
    <property type="entry name" value="WH-like_DNA-bd_sf"/>
</dbReference>
<dbReference type="InterPro" id="IPR000591">
    <property type="entry name" value="DEP_dom"/>
</dbReference>
<dbReference type="OrthoDB" id="2272012at2759"/>
<feature type="compositionally biased region" description="Polar residues" evidence="3">
    <location>
        <begin position="345"/>
        <end position="356"/>
    </location>
</feature>
<gene>
    <name evidence="7" type="primary">ROM2_1</name>
    <name evidence="7" type="ORF">IWQ60_003163</name>
</gene>
<dbReference type="Pfam" id="PF15405">
    <property type="entry name" value="PH_5"/>
    <property type="match status" value="1"/>
</dbReference>
<feature type="region of interest" description="Disordered" evidence="3">
    <location>
        <begin position="327"/>
        <end position="390"/>
    </location>
</feature>
<feature type="compositionally biased region" description="Low complexity" evidence="3">
    <location>
        <begin position="327"/>
        <end position="344"/>
    </location>
</feature>
<keyword evidence="2" id="KW-0344">Guanine-nucleotide releasing factor</keyword>
<feature type="domain" description="DH" evidence="5">
    <location>
        <begin position="597"/>
        <end position="784"/>
    </location>
</feature>
<dbReference type="SMART" id="SM00325">
    <property type="entry name" value="RhoGEF"/>
    <property type="match status" value="1"/>
</dbReference>
<dbReference type="InterPro" id="IPR035899">
    <property type="entry name" value="DBL_dom_sf"/>
</dbReference>
<comment type="caution">
    <text evidence="7">The sequence shown here is derived from an EMBL/GenBank/DDBJ whole genome shotgun (WGS) entry which is preliminary data.</text>
</comment>
<dbReference type="InterPro" id="IPR001849">
    <property type="entry name" value="PH_domain"/>
</dbReference>
<sequence length="1333" mass="148551">MQSNYPYVSERTPPTGGYAGYDHVAGDYYPDGGPPFQSSTASDTSLVRTGTRGRPLPVPPSDMPSYLHPTYPAYPAGPPPQLASAPNLDQVSGSYSSYGRGTEALPQRSPVHSAPRPLPTPPGPATMSLSMTEPSFESEDPAALDTYRFSDPALHPGTHYENPYQQQPHRQHHMSAASRLPHIDTHHLRDRIPRPPPKPQPHHYRPGSPPREILTRNHTTAAAYEASRPLPSRRPSDLSPPESAPAVISPVGHSSGQSYHPRVHKRYGHLTHTNRQFYLNHQLQRISLELDGGPISPSDATTSFRSDSTDSAYAPYPVDEIITPAPHTATASSASTYRSNSSRTVQPSSSSMTNLPMSRRATDSSVPLSPPPHSHRVSDGGRPLADGPDATRLRSATVTAVSRRIPPVYPAMLSRVADAFRLLVPLRTHFKDDIKYHKCFSGAEAVDAISAIIDTTDRDLALHLGRTLGAQDFFHDVIYDHRLRDSAEELYTFHDAVRTPYAAPKSGPPFLPSGFFTNLAECYSATCTVDRLCYSITCPRRLEQAANARNAANQDLSRTLTLTLTTATPLEVGKEERLWAKAVPPQIMDSVTKQEHKRQELIFELIYTEKDYVRDLELMQEIYIKPLYHRDIIPADKRRRLLLVIFSNVADLLAINAAFRTALCQRQAEAYVVDAVGDVVHRYATQFKPYVLYGAHQVLAKHLLDLERNRNPRFSKFLDDMERHPEARKLNVTSFLGLPTRRLGRYPLLLEGIRKATPEDHPDHVAIPKAVTAIHSFLAEIDLEAGKAQNRVNLSKLKDQLQFKPADINDLNLMHDGRLIVQQGTLKKRSSVETTELTCFLLDHMFFMAKKKKNRDESIEYKIFKRPIPLELLTVTTPDEGAESAAAAAAGGAASMLTSGVAGLAKPLGLAGAAFSSTTHLPNSPQGRIGPGPAAAAAAQEALASAKGGFPMVVTHLGRRGGTHTLYAATATERREWMDNMLKYRDLKAKQNPKFELTPLTSLTFPVYNRINTSVTFDHGRRVAIGTDQGVYVGLNNDLESFEKLPLAQEKVFQIDILEEYDIFFVLSDKDRNLWAYPLEALNPTMAVNVRPRKMHAHVTFFKAGMCMDELRVCSVRSSNITSTIKMDVPIAPNHVRRSKSFGRLLPRGAQDIMRLYKKYYIPSQTSSLHLFRSLIIVGCLKGFEIVNPLTSETQELLDPNDESLNFVRKRDNIRPIAIFKVQNGDFLLCYDELAFYVNKNGQRARPHWIIHWEGEPTSFTFCYPYILAFNPNFIEVRHVETGNLEQVIITGNSTSLCTDPASIHIVATPSLTEPQRIYKLLPIVKVQPRHAR</sequence>
<dbReference type="GO" id="GO:0005085">
    <property type="term" value="F:guanyl-nucleotide exchange factor activity"/>
    <property type="evidence" value="ECO:0007669"/>
    <property type="project" value="UniProtKB-KW"/>
</dbReference>
<dbReference type="InterPro" id="IPR011993">
    <property type="entry name" value="PH-like_dom_sf"/>
</dbReference>
<keyword evidence="1" id="KW-0597">Phosphoprotein</keyword>
<dbReference type="InterPro" id="IPR052233">
    <property type="entry name" value="Rho-type_GEFs"/>
</dbReference>
<dbReference type="PROSITE" id="PS50010">
    <property type="entry name" value="DH_2"/>
    <property type="match status" value="1"/>
</dbReference>
<dbReference type="SMART" id="SM00036">
    <property type="entry name" value="CNH"/>
    <property type="match status" value="1"/>
</dbReference>
<evidence type="ECO:0000259" key="4">
    <source>
        <dbReference type="PROSITE" id="PS50003"/>
    </source>
</evidence>
<feature type="region of interest" description="Disordered" evidence="3">
    <location>
        <begin position="290"/>
        <end position="312"/>
    </location>
</feature>
<dbReference type="InterPro" id="IPR001180">
    <property type="entry name" value="CNH_dom"/>
</dbReference>
<dbReference type="PANTHER" id="PTHR46572:SF2">
    <property type="entry name" value="RHO1 GDP-GTP EXCHANGE PROTEIN 1-RELATED"/>
    <property type="match status" value="1"/>
</dbReference>
<evidence type="ECO:0000256" key="2">
    <source>
        <dbReference type="ARBA" id="ARBA00022658"/>
    </source>
</evidence>
<dbReference type="Gene3D" id="1.10.10.10">
    <property type="entry name" value="Winged helix-like DNA-binding domain superfamily/Winged helix DNA-binding domain"/>
    <property type="match status" value="1"/>
</dbReference>